<dbReference type="InterPro" id="IPR003593">
    <property type="entry name" value="AAA+_ATPase"/>
</dbReference>
<feature type="domain" description="ABC transporter" evidence="3">
    <location>
        <begin position="3"/>
        <end position="218"/>
    </location>
</feature>
<evidence type="ECO:0000256" key="2">
    <source>
        <dbReference type="ARBA" id="ARBA00022840"/>
    </source>
</evidence>
<dbReference type="SUPFAM" id="SSF52540">
    <property type="entry name" value="P-loop containing nucleoside triphosphate hydrolases"/>
    <property type="match status" value="1"/>
</dbReference>
<dbReference type="Proteomes" id="UP000244904">
    <property type="component" value="Unassembled WGS sequence"/>
</dbReference>
<dbReference type="Pfam" id="PF00005">
    <property type="entry name" value="ABC_tran"/>
    <property type="match status" value="1"/>
</dbReference>
<proteinExistence type="predicted"/>
<gene>
    <name evidence="4" type="primary">yusV</name>
    <name evidence="4" type="ORF">PRI8871_03447</name>
</gene>
<keyword evidence="2 4" id="KW-0067">ATP-binding</keyword>
<name>A0A2R8B009_9RHOB</name>
<evidence type="ECO:0000259" key="3">
    <source>
        <dbReference type="PROSITE" id="PS50893"/>
    </source>
</evidence>
<protein>
    <submittedName>
        <fullName evidence="4">Putative siderophore transport system ATP-binding protein YusV</fullName>
    </submittedName>
</protein>
<evidence type="ECO:0000313" key="4">
    <source>
        <dbReference type="EMBL" id="SPF81622.1"/>
    </source>
</evidence>
<dbReference type="PROSITE" id="PS50893">
    <property type="entry name" value="ABC_TRANSPORTER_2"/>
    <property type="match status" value="1"/>
</dbReference>
<dbReference type="OrthoDB" id="9802264at2"/>
<keyword evidence="5" id="KW-1185">Reference proteome</keyword>
<organism evidence="4 5">
    <name type="scientific">Pseudoprimorskyibacter insulae</name>
    <dbReference type="NCBI Taxonomy" id="1695997"/>
    <lineage>
        <taxon>Bacteria</taxon>
        <taxon>Pseudomonadati</taxon>
        <taxon>Pseudomonadota</taxon>
        <taxon>Alphaproteobacteria</taxon>
        <taxon>Rhodobacterales</taxon>
        <taxon>Paracoccaceae</taxon>
        <taxon>Pseudoprimorskyibacter</taxon>
    </lineage>
</organism>
<dbReference type="Gene3D" id="3.40.50.300">
    <property type="entry name" value="P-loop containing nucleotide triphosphate hydrolases"/>
    <property type="match status" value="1"/>
</dbReference>
<dbReference type="InterPro" id="IPR003439">
    <property type="entry name" value="ABC_transporter-like_ATP-bd"/>
</dbReference>
<dbReference type="AlphaFoldDB" id="A0A2R8B009"/>
<dbReference type="GO" id="GO:0016887">
    <property type="term" value="F:ATP hydrolysis activity"/>
    <property type="evidence" value="ECO:0007669"/>
    <property type="project" value="InterPro"/>
</dbReference>
<dbReference type="PANTHER" id="PTHR42794:SF2">
    <property type="entry name" value="ABC TRANSPORTER ATP-BINDING PROTEIN"/>
    <property type="match status" value="1"/>
</dbReference>
<dbReference type="EMBL" id="OMOJ01000011">
    <property type="protein sequence ID" value="SPF81622.1"/>
    <property type="molecule type" value="Genomic_DNA"/>
</dbReference>
<sequence>MILQLKQAQLGYGQGAVLTDVTLTLYKGERAALLGPSGAGKSTLLREAYRQIADAQRVALIPQDLGLVDPLTVTKNVAMGRLDDHGGVRNLSDLIWTRGADRAAILEALSPVDLTNYAPRRVDSLSGGQRQRTAIARALYRGGDVLIADEPVSAVDESRAARIMNLLADRFETGMVALHDLGLARQYATRLIGIRSGKIQFDAAPDDLPQSALDALYA</sequence>
<evidence type="ECO:0000256" key="1">
    <source>
        <dbReference type="ARBA" id="ARBA00022741"/>
    </source>
</evidence>
<dbReference type="PANTHER" id="PTHR42794">
    <property type="entry name" value="HEMIN IMPORT ATP-BINDING PROTEIN HMUV"/>
    <property type="match status" value="1"/>
</dbReference>
<dbReference type="GO" id="GO:0005524">
    <property type="term" value="F:ATP binding"/>
    <property type="evidence" value="ECO:0007669"/>
    <property type="project" value="UniProtKB-KW"/>
</dbReference>
<accession>A0A2R8B009</accession>
<keyword evidence="1" id="KW-0547">Nucleotide-binding</keyword>
<reference evidence="5" key="1">
    <citation type="submission" date="2018-03" db="EMBL/GenBank/DDBJ databases">
        <authorList>
            <person name="Rodrigo-Torres L."/>
            <person name="Arahal R. D."/>
            <person name="Lucena T."/>
        </authorList>
    </citation>
    <scope>NUCLEOTIDE SEQUENCE [LARGE SCALE GENOMIC DNA]</scope>
    <source>
        <strain evidence="5">CECT 8871</strain>
    </source>
</reference>
<dbReference type="SMART" id="SM00382">
    <property type="entry name" value="AAA"/>
    <property type="match status" value="1"/>
</dbReference>
<dbReference type="RefSeq" id="WP_108887402.1">
    <property type="nucleotide sequence ID" value="NZ_OMOJ01000011.1"/>
</dbReference>
<evidence type="ECO:0000313" key="5">
    <source>
        <dbReference type="Proteomes" id="UP000244904"/>
    </source>
</evidence>
<dbReference type="InterPro" id="IPR027417">
    <property type="entry name" value="P-loop_NTPase"/>
</dbReference>